<feature type="domain" description="Phospholipid/glycerol acyltransferase" evidence="3">
    <location>
        <begin position="35"/>
        <end position="154"/>
    </location>
</feature>
<dbReference type="EMBL" id="QKYN01000038">
    <property type="protein sequence ID" value="RAG85699.1"/>
    <property type="molecule type" value="Genomic_DNA"/>
</dbReference>
<dbReference type="GO" id="GO:0006654">
    <property type="term" value="P:phosphatidic acid biosynthetic process"/>
    <property type="evidence" value="ECO:0007669"/>
    <property type="project" value="TreeGrafter"/>
</dbReference>
<organism evidence="4 5">
    <name type="scientific">Streptacidiphilus pinicola</name>
    <dbReference type="NCBI Taxonomy" id="2219663"/>
    <lineage>
        <taxon>Bacteria</taxon>
        <taxon>Bacillati</taxon>
        <taxon>Actinomycetota</taxon>
        <taxon>Actinomycetes</taxon>
        <taxon>Kitasatosporales</taxon>
        <taxon>Streptomycetaceae</taxon>
        <taxon>Streptacidiphilus</taxon>
    </lineage>
</organism>
<proteinExistence type="predicted"/>
<dbReference type="PANTHER" id="PTHR10434:SF11">
    <property type="entry name" value="1-ACYL-SN-GLYCEROL-3-PHOSPHATE ACYLTRANSFERASE"/>
    <property type="match status" value="1"/>
</dbReference>
<dbReference type="OrthoDB" id="9808424at2"/>
<dbReference type="Pfam" id="PF01553">
    <property type="entry name" value="Acyltransferase"/>
    <property type="match status" value="1"/>
</dbReference>
<dbReference type="RefSeq" id="WP_111500658.1">
    <property type="nucleotide sequence ID" value="NZ_QKYN01000038.1"/>
</dbReference>
<evidence type="ECO:0000313" key="4">
    <source>
        <dbReference type="EMBL" id="RAG85699.1"/>
    </source>
</evidence>
<dbReference type="PANTHER" id="PTHR10434">
    <property type="entry name" value="1-ACYL-SN-GLYCEROL-3-PHOSPHATE ACYLTRANSFERASE"/>
    <property type="match status" value="1"/>
</dbReference>
<comment type="caution">
    <text evidence="4">The sequence shown here is derived from an EMBL/GenBank/DDBJ whole genome shotgun (WGS) entry which is preliminary data.</text>
</comment>
<dbReference type="AlphaFoldDB" id="A0A2X0KEY6"/>
<dbReference type="SMART" id="SM00563">
    <property type="entry name" value="PlsC"/>
    <property type="match status" value="1"/>
</dbReference>
<dbReference type="CDD" id="cd07989">
    <property type="entry name" value="LPLAT_AGPAT-like"/>
    <property type="match status" value="1"/>
</dbReference>
<dbReference type="InterPro" id="IPR002123">
    <property type="entry name" value="Plipid/glycerol_acylTrfase"/>
</dbReference>
<evidence type="ECO:0000256" key="1">
    <source>
        <dbReference type="ARBA" id="ARBA00022679"/>
    </source>
</evidence>
<evidence type="ECO:0000256" key="2">
    <source>
        <dbReference type="ARBA" id="ARBA00023315"/>
    </source>
</evidence>
<protein>
    <submittedName>
        <fullName evidence="4">1-acyl-sn-glycerol-3-phosphate acyltransferase</fullName>
    </submittedName>
</protein>
<sequence length="247" mass="27165">MFYWTLKKIIVGPLVRTLYRPRVTGLENVPVDGPAIIAPNHLSFCDSVFLPLAAPRQVHYVAKEEYFIGTGLKGRLMAWFFTGVGAVPVDRSGGRASMAAIDTGMAQLKQGRLFGIYPEGTRSPDGRLHRGRTGVAHLALASGAPVIPVGLVNTDQVQANGSMRWRRPFRVRPEIHFGTPLTFERYEGMQRDRFVLRAVTDEIVSAILDLSGQEYVDMYATKAKLLAAKAAKTETPKPGQDKLKDAA</sequence>
<evidence type="ECO:0000259" key="3">
    <source>
        <dbReference type="SMART" id="SM00563"/>
    </source>
</evidence>
<evidence type="ECO:0000313" key="5">
    <source>
        <dbReference type="Proteomes" id="UP000248889"/>
    </source>
</evidence>
<dbReference type="Proteomes" id="UP000248889">
    <property type="component" value="Unassembled WGS sequence"/>
</dbReference>
<dbReference type="GO" id="GO:0005886">
    <property type="term" value="C:plasma membrane"/>
    <property type="evidence" value="ECO:0007669"/>
    <property type="project" value="TreeGrafter"/>
</dbReference>
<name>A0A2X0KEY6_9ACTN</name>
<gene>
    <name evidence="4" type="ORF">DN069_10665</name>
</gene>
<reference evidence="4 5" key="1">
    <citation type="submission" date="2018-06" db="EMBL/GenBank/DDBJ databases">
        <title>Streptacidiphilus pinicola sp. nov., isolated from pine grove soil.</title>
        <authorList>
            <person name="Roh S.G."/>
            <person name="Park S."/>
            <person name="Kim M.-K."/>
            <person name="Yun B.-R."/>
            <person name="Park J."/>
            <person name="Kim M.J."/>
            <person name="Kim Y.S."/>
            <person name="Kim S.B."/>
        </authorList>
    </citation>
    <scope>NUCLEOTIDE SEQUENCE [LARGE SCALE GENOMIC DNA]</scope>
    <source>
        <strain evidence="4 5">MMS16-CNU450</strain>
    </source>
</reference>
<dbReference type="SUPFAM" id="SSF69593">
    <property type="entry name" value="Glycerol-3-phosphate (1)-acyltransferase"/>
    <property type="match status" value="1"/>
</dbReference>
<accession>A0A2X0KEY6</accession>
<keyword evidence="2 4" id="KW-0012">Acyltransferase</keyword>
<dbReference type="GO" id="GO:0003841">
    <property type="term" value="F:1-acylglycerol-3-phosphate O-acyltransferase activity"/>
    <property type="evidence" value="ECO:0007669"/>
    <property type="project" value="TreeGrafter"/>
</dbReference>
<keyword evidence="1 4" id="KW-0808">Transferase</keyword>
<keyword evidence="5" id="KW-1185">Reference proteome</keyword>